<accession>A0ACC2J161</accession>
<name>A0ACC2J161_9PEZI</name>
<evidence type="ECO:0000313" key="1">
    <source>
        <dbReference type="EMBL" id="KAJ8121189.1"/>
    </source>
</evidence>
<gene>
    <name evidence="1" type="ORF">O1611_g10166</name>
</gene>
<proteinExistence type="predicted"/>
<dbReference type="EMBL" id="JAPUUL010003884">
    <property type="protein sequence ID" value="KAJ8121189.1"/>
    <property type="molecule type" value="Genomic_DNA"/>
</dbReference>
<comment type="caution">
    <text evidence="1">The sequence shown here is derived from an EMBL/GenBank/DDBJ whole genome shotgun (WGS) entry which is preliminary data.</text>
</comment>
<protein>
    <submittedName>
        <fullName evidence="1">Uncharacterized protein</fullName>
    </submittedName>
</protein>
<evidence type="ECO:0000313" key="2">
    <source>
        <dbReference type="Proteomes" id="UP001153332"/>
    </source>
</evidence>
<dbReference type="Proteomes" id="UP001153332">
    <property type="component" value="Unassembled WGS sequence"/>
</dbReference>
<sequence>MEHKQSSGPPQGRQKMNYACEACRAAKTKCQSGPQPDICKRDPEAAIPPPPGPSKTFSIDFEMPAAEDPSDGFEMLRQRHEQYLEDLVPDDGGDNEIEQQVIEEIAYLAGNNLPDPRPFSFNDMSSSSPSLSVSGSSSAWTESSARKLRAKPMMNLGIKPQFNLDSATKLLASFQNMLPHLPFLVLPEDANIRSFAKGSPFVLLAILAVTSCSSSLQGHSLYDEEFRKVLGLKFVAGGERSLELLQGILIYCSWYPFHLRPKNKQSFQYMRMGVDIVHDLEMDQEPDLDLFLIPPDQRARKLANIRALLGCYYGMSAFSVTWGKVSSTLRYSPQLSRCADLLEQNSELEQDRHLVWLVRLQYIYEELVESQRSFDRGPRDYQSEMQRNLIRVGLESQFRDFKERMPTQYASMKLSLSW</sequence>
<organism evidence="1 2">
    <name type="scientific">Lasiodiplodia mahajangana</name>
    <dbReference type="NCBI Taxonomy" id="1108764"/>
    <lineage>
        <taxon>Eukaryota</taxon>
        <taxon>Fungi</taxon>
        <taxon>Dikarya</taxon>
        <taxon>Ascomycota</taxon>
        <taxon>Pezizomycotina</taxon>
        <taxon>Dothideomycetes</taxon>
        <taxon>Dothideomycetes incertae sedis</taxon>
        <taxon>Botryosphaeriales</taxon>
        <taxon>Botryosphaeriaceae</taxon>
        <taxon>Lasiodiplodia</taxon>
    </lineage>
</organism>
<keyword evidence="2" id="KW-1185">Reference proteome</keyword>
<reference evidence="1" key="1">
    <citation type="submission" date="2022-12" db="EMBL/GenBank/DDBJ databases">
        <title>Genome Sequence of Lasiodiplodia mahajangana.</title>
        <authorList>
            <person name="Buettner E."/>
        </authorList>
    </citation>
    <scope>NUCLEOTIDE SEQUENCE</scope>
    <source>
        <strain evidence="1">VT137</strain>
    </source>
</reference>